<feature type="region of interest" description="Disordered" evidence="11">
    <location>
        <begin position="406"/>
        <end position="443"/>
    </location>
</feature>
<keyword evidence="5" id="KW-0762">Sugar transport</keyword>
<evidence type="ECO:0000256" key="4">
    <source>
        <dbReference type="ARBA" id="ARBA00022574"/>
    </source>
</evidence>
<feature type="transmembrane region" description="Helical" evidence="12">
    <location>
        <begin position="767"/>
        <end position="785"/>
    </location>
</feature>
<protein>
    <recommendedName>
        <fullName evidence="10">Protein phosphatase PP2A regulatory subunit B</fullName>
    </recommendedName>
</protein>
<accession>A0ABR3TBU8</accession>
<comment type="caution">
    <text evidence="13">The sequence shown here is derived from an EMBL/GenBank/DDBJ whole genome shotgun (WGS) entry which is preliminary data.</text>
</comment>
<keyword evidence="3" id="KW-0813">Transport</keyword>
<evidence type="ECO:0000256" key="5">
    <source>
        <dbReference type="ARBA" id="ARBA00022597"/>
    </source>
</evidence>
<feature type="transmembrane region" description="Helical" evidence="12">
    <location>
        <begin position="582"/>
        <end position="600"/>
    </location>
</feature>
<dbReference type="SUPFAM" id="SSF50978">
    <property type="entry name" value="WD40 repeat-like"/>
    <property type="match status" value="1"/>
</dbReference>
<dbReference type="PRINTS" id="PR00600">
    <property type="entry name" value="PP2APR55"/>
</dbReference>
<comment type="similarity">
    <text evidence="2 10">Belongs to the phosphatase 2A regulatory subunit B family.</text>
</comment>
<evidence type="ECO:0000256" key="9">
    <source>
        <dbReference type="ARBA" id="ARBA00023136"/>
    </source>
</evidence>
<evidence type="ECO:0000313" key="14">
    <source>
        <dbReference type="Proteomes" id="UP001521116"/>
    </source>
</evidence>
<dbReference type="InterPro" id="IPR018067">
    <property type="entry name" value="PP2A_PR55_CS"/>
</dbReference>
<name>A0ABR3TBU8_9PEZI</name>
<organism evidence="13 14">
    <name type="scientific">Neofusicoccum ribis</name>
    <dbReference type="NCBI Taxonomy" id="45134"/>
    <lineage>
        <taxon>Eukaryota</taxon>
        <taxon>Fungi</taxon>
        <taxon>Dikarya</taxon>
        <taxon>Ascomycota</taxon>
        <taxon>Pezizomycotina</taxon>
        <taxon>Dothideomycetes</taxon>
        <taxon>Dothideomycetes incertae sedis</taxon>
        <taxon>Botryosphaeriales</taxon>
        <taxon>Botryosphaeriaceae</taxon>
        <taxon>Neofusicoccum</taxon>
    </lineage>
</organism>
<dbReference type="InterPro" id="IPR000009">
    <property type="entry name" value="PP2A_PR55"/>
</dbReference>
<dbReference type="Pfam" id="PF08449">
    <property type="entry name" value="UAA"/>
    <property type="match status" value="1"/>
</dbReference>
<keyword evidence="6 12" id="KW-0812">Transmembrane</keyword>
<dbReference type="Proteomes" id="UP001521116">
    <property type="component" value="Unassembled WGS sequence"/>
</dbReference>
<dbReference type="PANTHER" id="PTHR11871">
    <property type="entry name" value="PROTEIN PHOSPHATASE PP2A REGULATORY SUBUNIT B"/>
    <property type="match status" value="1"/>
</dbReference>
<evidence type="ECO:0000256" key="8">
    <source>
        <dbReference type="ARBA" id="ARBA00022989"/>
    </source>
</evidence>
<keyword evidence="9 12" id="KW-0472">Membrane</keyword>
<dbReference type="InterPro" id="IPR036322">
    <property type="entry name" value="WD40_repeat_dom_sf"/>
</dbReference>
<dbReference type="InterPro" id="IPR013657">
    <property type="entry name" value="SCL35B1-4/HUT1"/>
</dbReference>
<evidence type="ECO:0000256" key="11">
    <source>
        <dbReference type="SAM" id="MobiDB-lite"/>
    </source>
</evidence>
<proteinExistence type="inferred from homology"/>
<evidence type="ECO:0000256" key="3">
    <source>
        <dbReference type="ARBA" id="ARBA00022448"/>
    </source>
</evidence>
<keyword evidence="7 10" id="KW-0677">Repeat</keyword>
<feature type="transmembrane region" description="Helical" evidence="12">
    <location>
        <begin position="621"/>
        <end position="638"/>
    </location>
</feature>
<sequence length="806" mass="89820">MVEAEGNPTTWKFTQCFGDKGDVEDITEADIISTVEFDETGDYLATGDKGGRVVLFERNRTKKTCEYKFHTEFQSHEPEFDYLKSLEIEEKINKIKWCKRQNPSHYLLSTNDKTIKLWKVFEKSLKVVAENNLSQELTPAGVPSAGGPVQRPAFRSAADLKLPRLTLHDTVVAAVPRKTYANAHAYHINSISVNSDGETFISSDDLRINLWNLNIQDQSFNIVDIKPANMEELTEVITAAEFHPESCNLFMYASSKGTIKLADMRESALCDQHSKQFEQEEDPQSRSFFSEIISSISDVRFSRDGRYILSRDYLTVKIWDVKMENKPIKTIPIHEHLRPRLCDTYENDSIFDKFEVVFSGDAKNVMTGSYNNNFMIYPSDPEKETEVVLQADKSAFKAKKVGIPTPMGSNAATSPTGSGKKGNSRAGSPAAGAIGPGQRMRKETDADQIDFNKKILHMSWHPNEDSIAIAATNNLFVFSALSTLLKPSSNSGLLITLGQFVLVCLAAFPSQFDPSQPFFLKKSPVPFRKWFMSATMFFAVNMLNNWAFAFRISVPVHIILRSFGSVTTMGAGWLRGKRYSPLQVFSVALLTVGVIISAWADAASKGKSLSTSEINFTDASFEAGLVILLVAQLLSAYMGVYVQEIYEQHGKHWDENLFYSHLISIPMFLPLQSTLMSQYTRLASSPPLYLPATIASSLPVPAQKILSSISESLFMLLLNSTTQLLCITGVNLLSAKSSAVTVTIVLNIRKLVSFLISIWLFGNKMGGQMLFGAFIVFGAGGLYGWETTVGIKRRREAQRLKELKGK</sequence>
<evidence type="ECO:0000256" key="12">
    <source>
        <dbReference type="SAM" id="Phobius"/>
    </source>
</evidence>
<dbReference type="InterPro" id="IPR015943">
    <property type="entry name" value="WD40/YVTN_repeat-like_dom_sf"/>
</dbReference>
<dbReference type="NCBIfam" id="TIGR00803">
    <property type="entry name" value="nst"/>
    <property type="match status" value="1"/>
</dbReference>
<reference evidence="13 14" key="1">
    <citation type="submission" date="2024-02" db="EMBL/GenBank/DDBJ databases">
        <title>De novo assembly and annotation of 12 fungi associated with fruit tree decline syndrome in Ontario, Canada.</title>
        <authorList>
            <person name="Sulman M."/>
            <person name="Ellouze W."/>
            <person name="Ilyukhin E."/>
        </authorList>
    </citation>
    <scope>NUCLEOTIDE SEQUENCE [LARGE SCALE GENOMIC DNA]</scope>
    <source>
        <strain evidence="13 14">M1-105</strain>
    </source>
</reference>
<evidence type="ECO:0000256" key="2">
    <source>
        <dbReference type="ARBA" id="ARBA00008259"/>
    </source>
</evidence>
<keyword evidence="4 10" id="KW-0853">WD repeat</keyword>
<feature type="compositionally biased region" description="Low complexity" evidence="11">
    <location>
        <begin position="426"/>
        <end position="437"/>
    </location>
</feature>
<dbReference type="Pfam" id="PF00400">
    <property type="entry name" value="WD40"/>
    <property type="match status" value="1"/>
</dbReference>
<dbReference type="Gene3D" id="2.130.10.10">
    <property type="entry name" value="YVTN repeat-like/Quinoprotein amine dehydrogenase"/>
    <property type="match status" value="1"/>
</dbReference>
<gene>
    <name evidence="13" type="primary">CDC55</name>
    <name evidence="13" type="ORF">SLS56_000930</name>
</gene>
<dbReference type="InterPro" id="IPR001680">
    <property type="entry name" value="WD40_rpt"/>
</dbReference>
<evidence type="ECO:0000313" key="13">
    <source>
        <dbReference type="EMBL" id="KAL1636836.1"/>
    </source>
</evidence>
<evidence type="ECO:0000256" key="7">
    <source>
        <dbReference type="ARBA" id="ARBA00022737"/>
    </source>
</evidence>
<dbReference type="EMBL" id="JAJVDC020000005">
    <property type="protein sequence ID" value="KAL1636836.1"/>
    <property type="molecule type" value="Genomic_DNA"/>
</dbReference>
<dbReference type="PROSITE" id="PS01025">
    <property type="entry name" value="PR55_2"/>
    <property type="match status" value="1"/>
</dbReference>
<evidence type="ECO:0000256" key="10">
    <source>
        <dbReference type="RuleBase" id="RU331113"/>
    </source>
</evidence>
<keyword evidence="8 12" id="KW-1133">Transmembrane helix</keyword>
<feature type="transmembrane region" description="Helical" evidence="12">
    <location>
        <begin position="530"/>
        <end position="549"/>
    </location>
</feature>
<dbReference type="SMART" id="SM00320">
    <property type="entry name" value="WD40"/>
    <property type="match status" value="6"/>
</dbReference>
<dbReference type="PROSITE" id="PS01024">
    <property type="entry name" value="PR55_1"/>
    <property type="match status" value="1"/>
</dbReference>
<keyword evidence="14" id="KW-1185">Reference proteome</keyword>
<feature type="compositionally biased region" description="Polar residues" evidence="11">
    <location>
        <begin position="407"/>
        <end position="417"/>
    </location>
</feature>
<comment type="subcellular location">
    <subcellularLocation>
        <location evidence="1">Endomembrane system</location>
        <topology evidence="1">Multi-pass membrane protein</topology>
    </subcellularLocation>
</comment>
<evidence type="ECO:0000256" key="6">
    <source>
        <dbReference type="ARBA" id="ARBA00022692"/>
    </source>
</evidence>
<evidence type="ECO:0000256" key="1">
    <source>
        <dbReference type="ARBA" id="ARBA00004127"/>
    </source>
</evidence>